<protein>
    <recommendedName>
        <fullName evidence="3">SWIM-type domain-containing protein</fullName>
    </recommendedName>
</protein>
<name>A0A0P8XE02_DROAN</name>
<dbReference type="KEGG" id="dan:26513817"/>
<keyword evidence="2" id="KW-1185">Reference proteome</keyword>
<dbReference type="STRING" id="7217.A0A0P8XE02"/>
<dbReference type="CTD" id="5740299"/>
<dbReference type="FunCoup" id="A0A0P8XE02">
    <property type="interactions" value="2"/>
</dbReference>
<evidence type="ECO:0008006" key="3">
    <source>
        <dbReference type="Google" id="ProtNLM"/>
    </source>
</evidence>
<evidence type="ECO:0000313" key="1">
    <source>
        <dbReference type="EMBL" id="KPU72943.1"/>
    </source>
</evidence>
<dbReference type="EMBL" id="CH902667">
    <property type="protein sequence ID" value="KPU72943.1"/>
    <property type="molecule type" value="Genomic_DNA"/>
</dbReference>
<accession>A0A0P8XE02</accession>
<dbReference type="GeneID" id="26513817"/>
<dbReference type="Proteomes" id="UP000007801">
    <property type="component" value="Unassembled WGS sequence"/>
</dbReference>
<dbReference type="AlphaFoldDB" id="A0A0P8XE02"/>
<sequence length="179" mass="21366">MDNQPEKITNCFLPQLVDQIFDNLQRKVAITTPTKETRSQFFYDLSVLLGEELVRRTLQLLDVYRFTYYYAKHRQNQCVVELYKGTEYFRLLPKINYCKCDFFQSYVLQLPTGLLYPDIPTSQEFELAGWNEVSRQSYTCQHVLGLRLQQLLKLSDQKVNEKILYPAEFREIYLSIFED</sequence>
<gene>
    <name evidence="1" type="primary">Dana\GF26408</name>
    <name evidence="1" type="ORF">GF26408</name>
</gene>
<proteinExistence type="predicted"/>
<dbReference type="InParanoid" id="A0A0P8XE02"/>
<dbReference type="OrthoDB" id="337581at2759"/>
<reference evidence="1 2" key="1">
    <citation type="journal article" date="2007" name="Nature">
        <title>Evolution of genes and genomes on the Drosophila phylogeny.</title>
        <authorList>
            <consortium name="Drosophila 12 Genomes Consortium"/>
            <person name="Clark A.G."/>
            <person name="Eisen M.B."/>
            <person name="Smith D.R."/>
            <person name="Bergman C.M."/>
            <person name="Oliver B."/>
            <person name="Markow T.A."/>
            <person name="Kaufman T.C."/>
            <person name="Kellis M."/>
            <person name="Gelbart W."/>
            <person name="Iyer V.N."/>
            <person name="Pollard D.A."/>
            <person name="Sackton T.B."/>
            <person name="Larracuente A.M."/>
            <person name="Singh N.D."/>
            <person name="Abad J.P."/>
            <person name="Abt D.N."/>
            <person name="Adryan B."/>
            <person name="Aguade M."/>
            <person name="Akashi H."/>
            <person name="Anderson W.W."/>
            <person name="Aquadro C.F."/>
            <person name="Ardell D.H."/>
            <person name="Arguello R."/>
            <person name="Artieri C.G."/>
            <person name="Barbash D.A."/>
            <person name="Barker D."/>
            <person name="Barsanti P."/>
            <person name="Batterham P."/>
            <person name="Batzoglou S."/>
            <person name="Begun D."/>
            <person name="Bhutkar A."/>
            <person name="Blanco E."/>
            <person name="Bosak S.A."/>
            <person name="Bradley R.K."/>
            <person name="Brand A.D."/>
            <person name="Brent M.R."/>
            <person name="Brooks A.N."/>
            <person name="Brown R.H."/>
            <person name="Butlin R.K."/>
            <person name="Caggese C."/>
            <person name="Calvi B.R."/>
            <person name="Bernardo de Carvalho A."/>
            <person name="Caspi A."/>
            <person name="Castrezana S."/>
            <person name="Celniker S.E."/>
            <person name="Chang J.L."/>
            <person name="Chapple C."/>
            <person name="Chatterji S."/>
            <person name="Chinwalla A."/>
            <person name="Civetta A."/>
            <person name="Clifton S.W."/>
            <person name="Comeron J.M."/>
            <person name="Costello J.C."/>
            <person name="Coyne J.A."/>
            <person name="Daub J."/>
            <person name="David R.G."/>
            <person name="Delcher A.L."/>
            <person name="Delehaunty K."/>
            <person name="Do C.B."/>
            <person name="Ebling H."/>
            <person name="Edwards K."/>
            <person name="Eickbush T."/>
            <person name="Evans J.D."/>
            <person name="Filipski A."/>
            <person name="Findeiss S."/>
            <person name="Freyhult E."/>
            <person name="Fulton L."/>
            <person name="Fulton R."/>
            <person name="Garcia A.C."/>
            <person name="Gardiner A."/>
            <person name="Garfield D.A."/>
            <person name="Garvin B.E."/>
            <person name="Gibson G."/>
            <person name="Gilbert D."/>
            <person name="Gnerre S."/>
            <person name="Godfrey J."/>
            <person name="Good R."/>
            <person name="Gotea V."/>
            <person name="Gravely B."/>
            <person name="Greenberg A.J."/>
            <person name="Griffiths-Jones S."/>
            <person name="Gross S."/>
            <person name="Guigo R."/>
            <person name="Gustafson E.A."/>
            <person name="Haerty W."/>
            <person name="Hahn M.W."/>
            <person name="Halligan D.L."/>
            <person name="Halpern A.L."/>
            <person name="Halter G.M."/>
            <person name="Han M.V."/>
            <person name="Heger A."/>
            <person name="Hillier L."/>
            <person name="Hinrichs A.S."/>
            <person name="Holmes I."/>
            <person name="Hoskins R.A."/>
            <person name="Hubisz M.J."/>
            <person name="Hultmark D."/>
            <person name="Huntley M.A."/>
            <person name="Jaffe D.B."/>
            <person name="Jagadeeshan S."/>
            <person name="Jeck W.R."/>
            <person name="Johnson J."/>
            <person name="Jones C.D."/>
            <person name="Jordan W.C."/>
            <person name="Karpen G.H."/>
            <person name="Kataoka E."/>
            <person name="Keightley P.D."/>
            <person name="Kheradpour P."/>
            <person name="Kirkness E.F."/>
            <person name="Koerich L.B."/>
            <person name="Kristiansen K."/>
            <person name="Kudrna D."/>
            <person name="Kulathinal R.J."/>
            <person name="Kumar S."/>
            <person name="Kwok R."/>
            <person name="Lander E."/>
            <person name="Langley C.H."/>
            <person name="Lapoint R."/>
            <person name="Lazzaro B.P."/>
            <person name="Lee S.J."/>
            <person name="Levesque L."/>
            <person name="Li R."/>
            <person name="Lin C.F."/>
            <person name="Lin M.F."/>
            <person name="Lindblad-Toh K."/>
            <person name="Llopart A."/>
            <person name="Long M."/>
            <person name="Low L."/>
            <person name="Lozovsky E."/>
            <person name="Lu J."/>
            <person name="Luo M."/>
            <person name="Machado C.A."/>
            <person name="Makalowski W."/>
            <person name="Marzo M."/>
            <person name="Matsuda M."/>
            <person name="Matzkin L."/>
            <person name="McAllister B."/>
            <person name="McBride C.S."/>
            <person name="McKernan B."/>
            <person name="McKernan K."/>
            <person name="Mendez-Lago M."/>
            <person name="Minx P."/>
            <person name="Mollenhauer M.U."/>
            <person name="Montooth K."/>
            <person name="Mount S.M."/>
            <person name="Mu X."/>
            <person name="Myers E."/>
            <person name="Negre B."/>
            <person name="Newfeld S."/>
            <person name="Nielsen R."/>
            <person name="Noor M.A."/>
            <person name="O'Grady P."/>
            <person name="Pachter L."/>
            <person name="Papaceit M."/>
            <person name="Parisi M.J."/>
            <person name="Parisi M."/>
            <person name="Parts L."/>
            <person name="Pedersen J.S."/>
            <person name="Pesole G."/>
            <person name="Phillippy A.M."/>
            <person name="Ponting C.P."/>
            <person name="Pop M."/>
            <person name="Porcelli D."/>
            <person name="Powell J.R."/>
            <person name="Prohaska S."/>
            <person name="Pruitt K."/>
            <person name="Puig M."/>
            <person name="Quesneville H."/>
            <person name="Ram K.R."/>
            <person name="Rand D."/>
            <person name="Rasmussen M.D."/>
            <person name="Reed L.K."/>
            <person name="Reenan R."/>
            <person name="Reily A."/>
            <person name="Remington K.A."/>
            <person name="Rieger T.T."/>
            <person name="Ritchie M.G."/>
            <person name="Robin C."/>
            <person name="Rogers Y.H."/>
            <person name="Rohde C."/>
            <person name="Rozas J."/>
            <person name="Rubenfield M.J."/>
            <person name="Ruiz A."/>
            <person name="Russo S."/>
            <person name="Salzberg S.L."/>
            <person name="Sanchez-Gracia A."/>
            <person name="Saranga D.J."/>
            <person name="Sato H."/>
            <person name="Schaeffer S.W."/>
            <person name="Schatz M.C."/>
            <person name="Schlenke T."/>
            <person name="Schwartz R."/>
            <person name="Segarra C."/>
            <person name="Singh R.S."/>
            <person name="Sirot L."/>
            <person name="Sirota M."/>
            <person name="Sisneros N.B."/>
            <person name="Smith C.D."/>
            <person name="Smith T.F."/>
            <person name="Spieth J."/>
            <person name="Stage D.E."/>
            <person name="Stark A."/>
            <person name="Stephan W."/>
            <person name="Strausberg R.L."/>
            <person name="Strempel S."/>
            <person name="Sturgill D."/>
            <person name="Sutton G."/>
            <person name="Sutton G.G."/>
            <person name="Tao W."/>
            <person name="Teichmann S."/>
            <person name="Tobari Y.N."/>
            <person name="Tomimura Y."/>
            <person name="Tsolas J.M."/>
            <person name="Valente V.L."/>
            <person name="Venter E."/>
            <person name="Venter J.C."/>
            <person name="Vicario S."/>
            <person name="Vieira F.G."/>
            <person name="Vilella A.J."/>
            <person name="Villasante A."/>
            <person name="Walenz B."/>
            <person name="Wang J."/>
            <person name="Wasserman M."/>
            <person name="Watts T."/>
            <person name="Wilson D."/>
            <person name="Wilson R.K."/>
            <person name="Wing R.A."/>
            <person name="Wolfner M.F."/>
            <person name="Wong A."/>
            <person name="Wong G.K."/>
            <person name="Wu C.I."/>
            <person name="Wu G."/>
            <person name="Yamamoto D."/>
            <person name="Yang H.P."/>
            <person name="Yang S.P."/>
            <person name="Yorke J.A."/>
            <person name="Yoshida K."/>
            <person name="Zdobnov E."/>
            <person name="Zhang P."/>
            <person name="Zhang Y."/>
            <person name="Zimin A.V."/>
            <person name="Baldwin J."/>
            <person name="Abdouelleil A."/>
            <person name="Abdulkadir J."/>
            <person name="Abebe A."/>
            <person name="Abera B."/>
            <person name="Abreu J."/>
            <person name="Acer S.C."/>
            <person name="Aftuck L."/>
            <person name="Alexander A."/>
            <person name="An P."/>
            <person name="Anderson E."/>
            <person name="Anderson S."/>
            <person name="Arachi H."/>
            <person name="Azer M."/>
            <person name="Bachantsang P."/>
            <person name="Barry A."/>
            <person name="Bayul T."/>
            <person name="Berlin A."/>
            <person name="Bessette D."/>
            <person name="Bloom T."/>
            <person name="Blye J."/>
            <person name="Boguslavskiy L."/>
            <person name="Bonnet C."/>
            <person name="Boukhgalter B."/>
            <person name="Bourzgui I."/>
            <person name="Brown A."/>
            <person name="Cahill P."/>
            <person name="Channer S."/>
            <person name="Cheshatsang Y."/>
            <person name="Chuda L."/>
            <person name="Citroen M."/>
            <person name="Collymore A."/>
            <person name="Cooke P."/>
            <person name="Costello M."/>
            <person name="D'Aco K."/>
            <person name="Daza R."/>
            <person name="De Haan G."/>
            <person name="DeGray S."/>
            <person name="DeMaso C."/>
            <person name="Dhargay N."/>
            <person name="Dooley K."/>
            <person name="Dooley E."/>
            <person name="Doricent M."/>
            <person name="Dorje P."/>
            <person name="Dorjee K."/>
            <person name="Dupes A."/>
            <person name="Elong R."/>
            <person name="Falk J."/>
            <person name="Farina A."/>
            <person name="Faro S."/>
            <person name="Ferguson D."/>
            <person name="Fisher S."/>
            <person name="Foley C.D."/>
            <person name="Franke A."/>
            <person name="Friedrich D."/>
            <person name="Gadbois L."/>
            <person name="Gearin G."/>
            <person name="Gearin C.R."/>
            <person name="Giannoukos G."/>
            <person name="Goode T."/>
            <person name="Graham J."/>
            <person name="Grandbois E."/>
            <person name="Grewal S."/>
            <person name="Gyaltsen K."/>
            <person name="Hafez N."/>
            <person name="Hagos B."/>
            <person name="Hall J."/>
            <person name="Henson C."/>
            <person name="Hollinger A."/>
            <person name="Honan T."/>
            <person name="Huard M.D."/>
            <person name="Hughes L."/>
            <person name="Hurhula B."/>
            <person name="Husby M.E."/>
            <person name="Kamat A."/>
            <person name="Kanga B."/>
            <person name="Kashin S."/>
            <person name="Khazanovich D."/>
            <person name="Kisner P."/>
            <person name="Lance K."/>
            <person name="Lara M."/>
            <person name="Lee W."/>
            <person name="Lennon N."/>
            <person name="Letendre F."/>
            <person name="LeVine R."/>
            <person name="Lipovsky A."/>
            <person name="Liu X."/>
            <person name="Liu J."/>
            <person name="Liu S."/>
            <person name="Lokyitsang T."/>
            <person name="Lokyitsang Y."/>
            <person name="Lubonja R."/>
            <person name="Lui A."/>
            <person name="MacDonald P."/>
            <person name="Magnisalis V."/>
            <person name="Maru K."/>
            <person name="Matthews C."/>
            <person name="McCusker W."/>
            <person name="McDonough S."/>
            <person name="Mehta T."/>
            <person name="Meldrim J."/>
            <person name="Meneus L."/>
            <person name="Mihai O."/>
            <person name="Mihalev A."/>
            <person name="Mihova T."/>
            <person name="Mittelman R."/>
            <person name="Mlenga V."/>
            <person name="Montmayeur A."/>
            <person name="Mulrain L."/>
            <person name="Navidi A."/>
            <person name="Naylor J."/>
            <person name="Negash T."/>
            <person name="Nguyen T."/>
            <person name="Nguyen N."/>
            <person name="Nicol R."/>
            <person name="Norbu C."/>
            <person name="Norbu N."/>
            <person name="Novod N."/>
            <person name="O'Neill B."/>
            <person name="Osman S."/>
            <person name="Markiewicz E."/>
            <person name="Oyono O.L."/>
            <person name="Patti C."/>
            <person name="Phunkhang P."/>
            <person name="Pierre F."/>
            <person name="Priest M."/>
            <person name="Raghuraman S."/>
            <person name="Rege F."/>
            <person name="Reyes R."/>
            <person name="Rise C."/>
            <person name="Rogov P."/>
            <person name="Ross K."/>
            <person name="Ryan E."/>
            <person name="Settipalli S."/>
            <person name="Shea T."/>
            <person name="Sherpa N."/>
            <person name="Shi L."/>
            <person name="Shih D."/>
            <person name="Sparrow T."/>
            <person name="Spaulding J."/>
            <person name="Stalker J."/>
            <person name="Stange-Thomann N."/>
            <person name="Stavropoulos S."/>
            <person name="Stone C."/>
            <person name="Strader C."/>
            <person name="Tesfaye S."/>
            <person name="Thomson T."/>
            <person name="Thoulutsang Y."/>
            <person name="Thoulutsang D."/>
            <person name="Topham K."/>
            <person name="Topping I."/>
            <person name="Tsamla T."/>
            <person name="Vassiliev H."/>
            <person name="Vo A."/>
            <person name="Wangchuk T."/>
            <person name="Wangdi T."/>
            <person name="Weiand M."/>
            <person name="Wilkinson J."/>
            <person name="Wilson A."/>
            <person name="Yadav S."/>
            <person name="Young G."/>
            <person name="Yu Q."/>
            <person name="Zembek L."/>
            <person name="Zhong D."/>
            <person name="Zimmer A."/>
            <person name="Zwirko Z."/>
            <person name="Jaffe D.B."/>
            <person name="Alvarez P."/>
            <person name="Brockman W."/>
            <person name="Butler J."/>
            <person name="Chin C."/>
            <person name="Gnerre S."/>
            <person name="Grabherr M."/>
            <person name="Kleber M."/>
            <person name="Mauceli E."/>
            <person name="MacCallum I."/>
        </authorList>
    </citation>
    <scope>NUCLEOTIDE SEQUENCE [LARGE SCALE GENOMIC DNA]</scope>
    <source>
        <strain evidence="2">Tucson 14024-0371.13</strain>
    </source>
</reference>
<evidence type="ECO:0000313" key="2">
    <source>
        <dbReference type="Proteomes" id="UP000007801"/>
    </source>
</evidence>
<organism evidence="1 2">
    <name type="scientific">Drosophila ananassae</name>
    <name type="common">Fruit fly</name>
    <dbReference type="NCBI Taxonomy" id="7217"/>
    <lineage>
        <taxon>Eukaryota</taxon>
        <taxon>Metazoa</taxon>
        <taxon>Ecdysozoa</taxon>
        <taxon>Arthropoda</taxon>
        <taxon>Hexapoda</taxon>
        <taxon>Insecta</taxon>
        <taxon>Pterygota</taxon>
        <taxon>Neoptera</taxon>
        <taxon>Endopterygota</taxon>
        <taxon>Diptera</taxon>
        <taxon>Brachycera</taxon>
        <taxon>Muscomorpha</taxon>
        <taxon>Ephydroidea</taxon>
        <taxon>Drosophilidae</taxon>
        <taxon>Drosophila</taxon>
        <taxon>Sophophora</taxon>
    </lineage>
</organism>